<sequence length="497" mass="57455">MTTDLCSGIIPSQYREFYEICSFNGEPIHQEVYQCFLSQCKVTTIQLKEIWDLLRPVQNSINRTSFYKTLALLAFAQQGKLITDKLFDSCSGKEYPIPIVGDLNPVKNLKMKIHMTDKLNAGFVYADIVQLDTINIELMPEKKGLFLKYSEYIVSSRRFNRQVTRRYNDFVALHELLLNRFPYRLIPILPPKKIVSDAHFLESRRRALHRWLTLICRHPTISHDSILSFFLTDQGPDIQYRIRDIFKRCPDEFMTSDIAGNAKDLLPADYSQIASSREQIRLLVQVVGKLKYLTEKSVERQQTFAKDAEDLSEQLRTLSTSNVGQSSSFIKHWGDMQQGFGLISRDLKLLPAKANLQADLEQIQVCERLGLLLDILTAHKELCERLEKGLANDHQAALSKMLSLKKRKIQGVIRGTDAESVEQLEAKMMTQESVIMNMELRSDYSLYCIHMETQLVYAYLETLSSIFQSMINLKIETHTKFKEIWQQVQPMFVAKND</sequence>
<proteinExistence type="predicted"/>
<dbReference type="InterPro" id="IPR001683">
    <property type="entry name" value="PX_dom"/>
</dbReference>
<dbReference type="CDD" id="cd07597">
    <property type="entry name" value="BAR_SNX8"/>
    <property type="match status" value="1"/>
</dbReference>
<keyword evidence="4" id="KW-1185">Reference proteome</keyword>
<dbReference type="InterPro" id="IPR036871">
    <property type="entry name" value="PX_dom_sf"/>
</dbReference>
<dbReference type="SUPFAM" id="SSF64268">
    <property type="entry name" value="PX domain"/>
    <property type="match status" value="1"/>
</dbReference>
<organism evidence="3 4">
    <name type="scientific">Brassicogethes aeneus</name>
    <name type="common">Rape pollen beetle</name>
    <name type="synonym">Meligethes aeneus</name>
    <dbReference type="NCBI Taxonomy" id="1431903"/>
    <lineage>
        <taxon>Eukaryota</taxon>
        <taxon>Metazoa</taxon>
        <taxon>Ecdysozoa</taxon>
        <taxon>Arthropoda</taxon>
        <taxon>Hexapoda</taxon>
        <taxon>Insecta</taxon>
        <taxon>Pterygota</taxon>
        <taxon>Neoptera</taxon>
        <taxon>Endopterygota</taxon>
        <taxon>Coleoptera</taxon>
        <taxon>Polyphaga</taxon>
        <taxon>Cucujiformia</taxon>
        <taxon>Nitidulidae</taxon>
        <taxon>Meligethinae</taxon>
        <taxon>Brassicogethes</taxon>
    </lineage>
</organism>
<name>A0A9P0FMT1_BRAAE</name>
<evidence type="ECO:0000256" key="1">
    <source>
        <dbReference type="ARBA" id="ARBA00004287"/>
    </source>
</evidence>
<evidence type="ECO:0000313" key="4">
    <source>
        <dbReference type="Proteomes" id="UP001154078"/>
    </source>
</evidence>
<dbReference type="GO" id="GO:0006886">
    <property type="term" value="P:intracellular protein transport"/>
    <property type="evidence" value="ECO:0007669"/>
    <property type="project" value="TreeGrafter"/>
</dbReference>
<dbReference type="EMBL" id="OV121140">
    <property type="protein sequence ID" value="CAH0563473.1"/>
    <property type="molecule type" value="Genomic_DNA"/>
</dbReference>
<evidence type="ECO:0000259" key="2">
    <source>
        <dbReference type="SMART" id="SM00312"/>
    </source>
</evidence>
<dbReference type="GO" id="GO:0005829">
    <property type="term" value="C:cytosol"/>
    <property type="evidence" value="ECO:0007669"/>
    <property type="project" value="GOC"/>
</dbReference>
<dbReference type="CDD" id="cd06866">
    <property type="entry name" value="PX_SNX8_Mvp1p_like"/>
    <property type="match status" value="1"/>
</dbReference>
<dbReference type="GO" id="GO:0035091">
    <property type="term" value="F:phosphatidylinositol binding"/>
    <property type="evidence" value="ECO:0007669"/>
    <property type="project" value="InterPro"/>
</dbReference>
<dbReference type="PANTHER" id="PTHR46571:SF1">
    <property type="entry name" value="SORTING NEXIN-8"/>
    <property type="match status" value="1"/>
</dbReference>
<dbReference type="Proteomes" id="UP001154078">
    <property type="component" value="Chromosome 9"/>
</dbReference>
<dbReference type="GO" id="GO:0034498">
    <property type="term" value="P:early endosome to Golgi transport"/>
    <property type="evidence" value="ECO:0007669"/>
    <property type="project" value="TreeGrafter"/>
</dbReference>
<evidence type="ECO:0000313" key="3">
    <source>
        <dbReference type="EMBL" id="CAH0563473.1"/>
    </source>
</evidence>
<reference evidence="3" key="1">
    <citation type="submission" date="2021-12" db="EMBL/GenBank/DDBJ databases">
        <authorList>
            <person name="King R."/>
        </authorList>
    </citation>
    <scope>NUCLEOTIDE SEQUENCE</scope>
</reference>
<dbReference type="Gene3D" id="3.30.1520.10">
    <property type="entry name" value="Phox-like domain"/>
    <property type="match status" value="1"/>
</dbReference>
<protein>
    <recommendedName>
        <fullName evidence="2">PX domain-containing protein</fullName>
    </recommendedName>
</protein>
<dbReference type="OrthoDB" id="10064318at2759"/>
<dbReference type="AlphaFoldDB" id="A0A9P0FMT1"/>
<dbReference type="Pfam" id="PF00787">
    <property type="entry name" value="PX"/>
    <property type="match status" value="1"/>
</dbReference>
<dbReference type="InterPro" id="IPR035704">
    <property type="entry name" value="SNX8/Mvp1_PX"/>
</dbReference>
<accession>A0A9P0FMT1</accession>
<comment type="subcellular location">
    <subcellularLocation>
        <location evidence="1">Membrane</location>
        <topology evidence="1">Peripheral membrane protein</topology>
        <orientation evidence="1">Cytoplasmic side</orientation>
    </subcellularLocation>
</comment>
<dbReference type="PANTHER" id="PTHR46571">
    <property type="entry name" value="SORTING NEXIN-8"/>
    <property type="match status" value="1"/>
</dbReference>
<feature type="domain" description="PX" evidence="2">
    <location>
        <begin position="127"/>
        <end position="234"/>
    </location>
</feature>
<dbReference type="InterPro" id="IPR028662">
    <property type="entry name" value="SNX8/Mvp1"/>
</dbReference>
<dbReference type="SMART" id="SM00312">
    <property type="entry name" value="PX"/>
    <property type="match status" value="1"/>
</dbReference>
<gene>
    <name evidence="3" type="ORF">MELIAE_LOCUS12287</name>
</gene>
<dbReference type="GO" id="GO:0031901">
    <property type="term" value="C:early endosome membrane"/>
    <property type="evidence" value="ECO:0007669"/>
    <property type="project" value="TreeGrafter"/>
</dbReference>